<dbReference type="PROSITE" id="PS50881">
    <property type="entry name" value="S5_DSRBD"/>
    <property type="match status" value="1"/>
</dbReference>
<dbReference type="InterPro" id="IPR005711">
    <property type="entry name" value="Ribosomal_uS5_euk/arc"/>
</dbReference>
<dbReference type="SUPFAM" id="SSF54768">
    <property type="entry name" value="dsRNA-binding domain-like"/>
    <property type="match status" value="1"/>
</dbReference>
<keyword evidence="2 8" id="KW-0699">rRNA-binding</keyword>
<evidence type="ECO:0000259" key="10">
    <source>
        <dbReference type="PROSITE" id="PS50881"/>
    </source>
</evidence>
<evidence type="ECO:0000256" key="8">
    <source>
        <dbReference type="HAMAP-Rule" id="MF_01307"/>
    </source>
</evidence>
<keyword evidence="5 8" id="KW-0687">Ribonucleoprotein</keyword>
<protein>
    <recommendedName>
        <fullName evidence="7 8">Small ribosomal subunit protein uS5</fullName>
    </recommendedName>
</protein>
<dbReference type="Gene3D" id="3.30.230.10">
    <property type="match status" value="1"/>
</dbReference>
<dbReference type="InterPro" id="IPR014721">
    <property type="entry name" value="Ribsml_uS5_D2-typ_fold_subgr"/>
</dbReference>
<dbReference type="SUPFAM" id="SSF54211">
    <property type="entry name" value="Ribosomal protein S5 domain 2-like"/>
    <property type="match status" value="1"/>
</dbReference>
<evidence type="ECO:0000256" key="4">
    <source>
        <dbReference type="ARBA" id="ARBA00022980"/>
    </source>
</evidence>
<evidence type="ECO:0000256" key="5">
    <source>
        <dbReference type="ARBA" id="ARBA00023274"/>
    </source>
</evidence>
<dbReference type="RefSeq" id="WP_266086410.1">
    <property type="nucleotide sequence ID" value="NZ_RKLV01000003.1"/>
</dbReference>
<dbReference type="PANTHER" id="PTHR13718:SF4">
    <property type="entry name" value="40S RIBOSOMAL PROTEIN S2"/>
    <property type="match status" value="1"/>
</dbReference>
<organism evidence="11 12">
    <name type="scientific">Halorutilus salinus</name>
    <dbReference type="NCBI Taxonomy" id="2487751"/>
    <lineage>
        <taxon>Archaea</taxon>
        <taxon>Methanobacteriati</taxon>
        <taxon>Methanobacteriota</taxon>
        <taxon>Stenosarchaea group</taxon>
        <taxon>Halobacteria</taxon>
        <taxon>Halorutilales</taxon>
        <taxon>Halorutilaceae</taxon>
        <taxon>Halorutilus</taxon>
    </lineage>
</organism>
<keyword evidence="12" id="KW-1185">Reference proteome</keyword>
<evidence type="ECO:0000256" key="9">
    <source>
        <dbReference type="RuleBase" id="RU003823"/>
    </source>
</evidence>
<dbReference type="InterPro" id="IPR005324">
    <property type="entry name" value="Ribosomal_uS5_C"/>
</dbReference>
<dbReference type="Pfam" id="PF03719">
    <property type="entry name" value="Ribosomal_S5_C"/>
    <property type="match status" value="1"/>
</dbReference>
<dbReference type="GO" id="GO:0006412">
    <property type="term" value="P:translation"/>
    <property type="evidence" value="ECO:0007669"/>
    <property type="project" value="UniProtKB-UniRule"/>
</dbReference>
<dbReference type="InterPro" id="IPR000851">
    <property type="entry name" value="Ribosomal_uS5"/>
</dbReference>
<dbReference type="HAMAP" id="MF_01307_A">
    <property type="entry name" value="Ribosomal_uS5_A"/>
    <property type="match status" value="1"/>
</dbReference>
<dbReference type="EMBL" id="RKLV01000003">
    <property type="protein sequence ID" value="MCX2818569.1"/>
    <property type="molecule type" value="Genomic_DNA"/>
</dbReference>
<comment type="caution">
    <text evidence="11">The sequence shown here is derived from an EMBL/GenBank/DDBJ whole genome shotgun (WGS) entry which is preliminary data.</text>
</comment>
<dbReference type="Gene3D" id="3.30.160.20">
    <property type="match status" value="1"/>
</dbReference>
<dbReference type="GO" id="GO:0019843">
    <property type="term" value="F:rRNA binding"/>
    <property type="evidence" value="ECO:0007669"/>
    <property type="project" value="UniProtKB-UniRule"/>
</dbReference>
<dbReference type="GO" id="GO:0003735">
    <property type="term" value="F:structural constituent of ribosome"/>
    <property type="evidence" value="ECO:0007669"/>
    <property type="project" value="UniProtKB-UniRule"/>
</dbReference>
<comment type="subunit">
    <text evidence="6 8">Part of the 30S ribosomal subunit. Contacts protein S4.</text>
</comment>
<evidence type="ECO:0000256" key="3">
    <source>
        <dbReference type="ARBA" id="ARBA00022884"/>
    </source>
</evidence>
<evidence type="ECO:0000256" key="6">
    <source>
        <dbReference type="ARBA" id="ARBA00025844"/>
    </source>
</evidence>
<dbReference type="FunFam" id="3.30.230.10:FF:000004">
    <property type="entry name" value="40S ribosomal protein S2"/>
    <property type="match status" value="1"/>
</dbReference>
<keyword evidence="4 8" id="KW-0689">Ribosomal protein</keyword>
<evidence type="ECO:0000313" key="12">
    <source>
        <dbReference type="Proteomes" id="UP001149411"/>
    </source>
</evidence>
<reference evidence="11" key="1">
    <citation type="submission" date="2022-09" db="EMBL/GenBank/DDBJ databases">
        <title>Haloadaptaus new haloarchaeum isolated from saline soil.</title>
        <authorList>
            <person name="Duran-Viseras A."/>
            <person name="Sanchez-Porro C."/>
            <person name="Ventosa A."/>
        </authorList>
    </citation>
    <scope>NUCLEOTIDE SEQUENCE</scope>
    <source>
        <strain evidence="11">F3-133</strain>
    </source>
</reference>
<feature type="domain" description="S5 DRBM" evidence="10">
    <location>
        <begin position="51"/>
        <end position="114"/>
    </location>
</feature>
<evidence type="ECO:0000256" key="1">
    <source>
        <dbReference type="ARBA" id="ARBA00008945"/>
    </source>
</evidence>
<sequence length="215" mass="23333">MSEGEYEDEWRPKTRLGRKVQEGEITSMDEALDSGLPLKESEIVDTLLPDLEDEVLDINMVQRMTDSGRRVKFRCSVIVGNGDGYVGYAEAKEDQVGAGIRKAIDVAKLDLIRVPRGTGSWESRADKPHTVLLETTGKAGSVEVTLIPAPKGIGIAAGETASHVLELAGIEDVWTKASGQTRTTVNFGKATYNALEASAEARIPDRAYENLEVSE</sequence>
<dbReference type="Proteomes" id="UP001149411">
    <property type="component" value="Unassembled WGS sequence"/>
</dbReference>
<gene>
    <name evidence="8" type="primary">rps5</name>
    <name evidence="11" type="ORF">EGH25_04275</name>
</gene>
<dbReference type="GO" id="GO:0022627">
    <property type="term" value="C:cytosolic small ribosomal subunit"/>
    <property type="evidence" value="ECO:0007669"/>
    <property type="project" value="TreeGrafter"/>
</dbReference>
<comment type="domain">
    <text evidence="8">The N-terminal domain interacts with the head of the 30S subunit; the C-terminal domain interacts with the body and contacts protein S4. The interaction surface between S4 and S5 is involved in control of translational fidelity.</text>
</comment>
<evidence type="ECO:0000256" key="7">
    <source>
        <dbReference type="ARBA" id="ARBA00035255"/>
    </source>
</evidence>
<evidence type="ECO:0000313" key="11">
    <source>
        <dbReference type="EMBL" id="MCX2818569.1"/>
    </source>
</evidence>
<proteinExistence type="inferred from homology"/>
<dbReference type="FunFam" id="3.30.160.20:FF:000002">
    <property type="entry name" value="40S ribosomal protein S2"/>
    <property type="match status" value="1"/>
</dbReference>
<dbReference type="InterPro" id="IPR047866">
    <property type="entry name" value="Ribosomal_uS5_arc"/>
</dbReference>
<dbReference type="NCBIfam" id="TIGR01020">
    <property type="entry name" value="uS5_euk_arch"/>
    <property type="match status" value="1"/>
</dbReference>
<keyword evidence="3 8" id="KW-0694">RNA-binding</keyword>
<comment type="function">
    <text evidence="8">With S4 and S12 plays an important role in translational accuracy.</text>
</comment>
<accession>A0A9Q4GFW7</accession>
<dbReference type="InterPro" id="IPR020568">
    <property type="entry name" value="Ribosomal_Su5_D2-typ_SF"/>
</dbReference>
<dbReference type="NCBIfam" id="NF003125">
    <property type="entry name" value="PRK04044.1"/>
    <property type="match status" value="1"/>
</dbReference>
<dbReference type="InterPro" id="IPR013810">
    <property type="entry name" value="Ribosomal_uS5_N"/>
</dbReference>
<comment type="similarity">
    <text evidence="1 8 9">Belongs to the universal ribosomal protein uS5 family.</text>
</comment>
<evidence type="ECO:0000256" key="2">
    <source>
        <dbReference type="ARBA" id="ARBA00022730"/>
    </source>
</evidence>
<name>A0A9Q4GFW7_9EURY</name>
<dbReference type="AlphaFoldDB" id="A0A9Q4GFW7"/>
<dbReference type="Pfam" id="PF00333">
    <property type="entry name" value="Ribosomal_S5"/>
    <property type="match status" value="1"/>
</dbReference>
<dbReference type="PANTHER" id="PTHR13718">
    <property type="entry name" value="RIBOSOMAL S SUBUNIT"/>
    <property type="match status" value="1"/>
</dbReference>